<name>A0ABS3TPX9_9PSED</name>
<evidence type="ECO:0000256" key="7">
    <source>
        <dbReference type="ARBA" id="ARBA00023136"/>
    </source>
</evidence>
<reference evidence="9 10" key="1">
    <citation type="submission" date="2020-12" db="EMBL/GenBank/DDBJ databases">
        <title>Pseudomonas schmalbachii sp. nov. isolated from millipede gut.</title>
        <authorList>
            <person name="Shelomi M."/>
        </authorList>
    </citation>
    <scope>NUCLEOTIDE SEQUENCE [LARGE SCALE GENOMIC DNA]</scope>
    <source>
        <strain evidence="9 10">Milli4</strain>
    </source>
</reference>
<proteinExistence type="inferred from homology"/>
<feature type="transmembrane region" description="Helical" evidence="8">
    <location>
        <begin position="39"/>
        <end position="57"/>
    </location>
</feature>
<sequence length="357" mass="38114">MPLPEQLHSRNLLDVLIRAGLILLLALFCFRIFHPFLDLMLWAVILAIALYPLHQVFTRWLGDRHAGASILILLLGLVVLLVPVAMLGTSMAESVGTLVHAIQNKTLHIPMPPDSVRGWPLVGQPIHSLWQRLATDFMGVLHQVAPHLQGFAKPVLHQVAGAGAGLLEFLAAFLIAGIIMAYGKNGSSTAEAIAVRISGEERGPELAELCASTIRAVAQGVVGIAFIQTLLLGVGFIVMGIPGAGLLALGVLLLGIMQLPVVLITLPALIYVFLTNDSLLISIVFTIWTVIAGLSDNVLKPLMLGRGVKVPMPVILIGALGGMLTSGILGLFVGPVVLALGFELFMTWVRERPRVAE</sequence>
<gene>
    <name evidence="9" type="ORF">JFY56_10845</name>
</gene>
<keyword evidence="6 8" id="KW-1133">Transmembrane helix</keyword>
<feature type="transmembrane region" description="Helical" evidence="8">
    <location>
        <begin position="279"/>
        <end position="295"/>
    </location>
</feature>
<dbReference type="RefSeq" id="WP_208313661.1">
    <property type="nucleotide sequence ID" value="NZ_JAELYA010000003.1"/>
</dbReference>
<comment type="caution">
    <text evidence="9">The sequence shown here is derived from an EMBL/GenBank/DDBJ whole genome shotgun (WGS) entry which is preliminary data.</text>
</comment>
<evidence type="ECO:0000256" key="8">
    <source>
        <dbReference type="SAM" id="Phobius"/>
    </source>
</evidence>
<dbReference type="EMBL" id="JAELYA010000003">
    <property type="protein sequence ID" value="MBO3275722.1"/>
    <property type="molecule type" value="Genomic_DNA"/>
</dbReference>
<evidence type="ECO:0000313" key="9">
    <source>
        <dbReference type="EMBL" id="MBO3275722.1"/>
    </source>
</evidence>
<evidence type="ECO:0000256" key="2">
    <source>
        <dbReference type="ARBA" id="ARBA00009773"/>
    </source>
</evidence>
<evidence type="ECO:0000256" key="5">
    <source>
        <dbReference type="ARBA" id="ARBA00022692"/>
    </source>
</evidence>
<evidence type="ECO:0000256" key="1">
    <source>
        <dbReference type="ARBA" id="ARBA00004651"/>
    </source>
</evidence>
<dbReference type="PANTHER" id="PTHR21716:SF67">
    <property type="entry name" value="TRANSPORT PROTEIN YDIK-RELATED"/>
    <property type="match status" value="1"/>
</dbReference>
<feature type="transmembrane region" description="Helical" evidence="8">
    <location>
        <begin position="221"/>
        <end position="241"/>
    </location>
</feature>
<dbReference type="InterPro" id="IPR002549">
    <property type="entry name" value="AI-2E-like"/>
</dbReference>
<keyword evidence="5 8" id="KW-0812">Transmembrane</keyword>
<keyword evidence="10" id="KW-1185">Reference proteome</keyword>
<comment type="subcellular location">
    <subcellularLocation>
        <location evidence="1">Cell membrane</location>
        <topology evidence="1">Multi-pass membrane protein</topology>
    </subcellularLocation>
</comment>
<organism evidence="9 10">
    <name type="scientific">Pseudomonas schmalbachii</name>
    <dbReference type="NCBI Taxonomy" id="2816993"/>
    <lineage>
        <taxon>Bacteria</taxon>
        <taxon>Pseudomonadati</taxon>
        <taxon>Pseudomonadota</taxon>
        <taxon>Gammaproteobacteria</taxon>
        <taxon>Pseudomonadales</taxon>
        <taxon>Pseudomonadaceae</taxon>
        <taxon>Pseudomonas</taxon>
    </lineage>
</organism>
<protein>
    <submittedName>
        <fullName evidence="9">AI-2E family transporter</fullName>
    </submittedName>
</protein>
<feature type="transmembrane region" description="Helical" evidence="8">
    <location>
        <begin position="12"/>
        <end position="33"/>
    </location>
</feature>
<feature type="transmembrane region" description="Helical" evidence="8">
    <location>
        <begin position="159"/>
        <end position="182"/>
    </location>
</feature>
<comment type="similarity">
    <text evidence="2">Belongs to the autoinducer-2 exporter (AI-2E) (TC 2.A.86) family.</text>
</comment>
<keyword evidence="3" id="KW-0813">Transport</keyword>
<dbReference type="Proteomes" id="UP000669060">
    <property type="component" value="Unassembled WGS sequence"/>
</dbReference>
<keyword evidence="7 8" id="KW-0472">Membrane</keyword>
<dbReference type="PANTHER" id="PTHR21716">
    <property type="entry name" value="TRANSMEMBRANE PROTEIN"/>
    <property type="match status" value="1"/>
</dbReference>
<evidence type="ECO:0000256" key="3">
    <source>
        <dbReference type="ARBA" id="ARBA00022448"/>
    </source>
</evidence>
<feature type="transmembrane region" description="Helical" evidence="8">
    <location>
        <begin position="315"/>
        <end position="342"/>
    </location>
</feature>
<feature type="transmembrane region" description="Helical" evidence="8">
    <location>
        <begin position="247"/>
        <end position="272"/>
    </location>
</feature>
<dbReference type="Pfam" id="PF01594">
    <property type="entry name" value="AI-2E_transport"/>
    <property type="match status" value="1"/>
</dbReference>
<evidence type="ECO:0000256" key="4">
    <source>
        <dbReference type="ARBA" id="ARBA00022475"/>
    </source>
</evidence>
<evidence type="ECO:0000256" key="6">
    <source>
        <dbReference type="ARBA" id="ARBA00022989"/>
    </source>
</evidence>
<accession>A0ABS3TPX9</accession>
<evidence type="ECO:0000313" key="10">
    <source>
        <dbReference type="Proteomes" id="UP000669060"/>
    </source>
</evidence>
<keyword evidence="4" id="KW-1003">Cell membrane</keyword>
<feature type="transmembrane region" description="Helical" evidence="8">
    <location>
        <begin position="69"/>
        <end position="88"/>
    </location>
</feature>